<protein>
    <submittedName>
        <fullName evidence="2">Uncharacterized protein</fullName>
    </submittedName>
</protein>
<dbReference type="Proteomes" id="UP001303889">
    <property type="component" value="Unassembled WGS sequence"/>
</dbReference>
<keyword evidence="3" id="KW-1185">Reference proteome</keyword>
<dbReference type="AlphaFoldDB" id="A0AAN6RNW5"/>
<sequence>MEQTTATEKSETGTPVPPSSNNSNVAFPLKGNEHSLSSPSSTPREEDVTIVSFEPSDPANPHNWGLKIKSYIFLVAFICTTTTSFSSTLPSNFSPPLPVVFNVTNPTGSQRVLPASLYLAGYMFGPLV</sequence>
<feature type="non-terminal residue" evidence="2">
    <location>
        <position position="128"/>
    </location>
</feature>
<gene>
    <name evidence="2" type="ORF">C8A05DRAFT_39671</name>
</gene>
<evidence type="ECO:0000313" key="3">
    <source>
        <dbReference type="Proteomes" id="UP001303889"/>
    </source>
</evidence>
<proteinExistence type="predicted"/>
<reference evidence="2" key="2">
    <citation type="submission" date="2023-05" db="EMBL/GenBank/DDBJ databases">
        <authorList>
            <consortium name="Lawrence Berkeley National Laboratory"/>
            <person name="Steindorff A."/>
            <person name="Hensen N."/>
            <person name="Bonometti L."/>
            <person name="Westerberg I."/>
            <person name="Brannstrom I.O."/>
            <person name="Guillou S."/>
            <person name="Cros-Aarteil S."/>
            <person name="Calhoun S."/>
            <person name="Haridas S."/>
            <person name="Kuo A."/>
            <person name="Mondo S."/>
            <person name="Pangilinan J."/>
            <person name="Riley R."/>
            <person name="Labutti K."/>
            <person name="Andreopoulos B."/>
            <person name="Lipzen A."/>
            <person name="Chen C."/>
            <person name="Yanf M."/>
            <person name="Daum C."/>
            <person name="Ng V."/>
            <person name="Clum A."/>
            <person name="Ohm R."/>
            <person name="Martin F."/>
            <person name="Silar P."/>
            <person name="Natvig D."/>
            <person name="Lalanne C."/>
            <person name="Gautier V."/>
            <person name="Ament-Velasquez S.L."/>
            <person name="Kruys A."/>
            <person name="Hutchinson M.I."/>
            <person name="Powell A.J."/>
            <person name="Barry K."/>
            <person name="Miller A.N."/>
            <person name="Grigoriev I.V."/>
            <person name="Debuchy R."/>
            <person name="Gladieux P."/>
            <person name="Thoren M.H."/>
            <person name="Johannesson H."/>
        </authorList>
    </citation>
    <scope>NUCLEOTIDE SEQUENCE</scope>
    <source>
        <strain evidence="2">CBS 103.79</strain>
    </source>
</reference>
<dbReference type="EMBL" id="MU856403">
    <property type="protein sequence ID" value="KAK3896781.1"/>
    <property type="molecule type" value="Genomic_DNA"/>
</dbReference>
<dbReference type="InterPro" id="IPR036259">
    <property type="entry name" value="MFS_trans_sf"/>
</dbReference>
<accession>A0AAN6RNW5</accession>
<organism evidence="2 3">
    <name type="scientific">Staphylotrichum tortipilum</name>
    <dbReference type="NCBI Taxonomy" id="2831512"/>
    <lineage>
        <taxon>Eukaryota</taxon>
        <taxon>Fungi</taxon>
        <taxon>Dikarya</taxon>
        <taxon>Ascomycota</taxon>
        <taxon>Pezizomycotina</taxon>
        <taxon>Sordariomycetes</taxon>
        <taxon>Sordariomycetidae</taxon>
        <taxon>Sordariales</taxon>
        <taxon>Chaetomiaceae</taxon>
        <taxon>Staphylotrichum</taxon>
    </lineage>
</organism>
<reference evidence="2" key="1">
    <citation type="journal article" date="2023" name="Mol. Phylogenet. Evol.">
        <title>Genome-scale phylogeny and comparative genomics of the fungal order Sordariales.</title>
        <authorList>
            <person name="Hensen N."/>
            <person name="Bonometti L."/>
            <person name="Westerberg I."/>
            <person name="Brannstrom I.O."/>
            <person name="Guillou S."/>
            <person name="Cros-Aarteil S."/>
            <person name="Calhoun S."/>
            <person name="Haridas S."/>
            <person name="Kuo A."/>
            <person name="Mondo S."/>
            <person name="Pangilinan J."/>
            <person name="Riley R."/>
            <person name="LaButti K."/>
            <person name="Andreopoulos B."/>
            <person name="Lipzen A."/>
            <person name="Chen C."/>
            <person name="Yan M."/>
            <person name="Daum C."/>
            <person name="Ng V."/>
            <person name="Clum A."/>
            <person name="Steindorff A."/>
            <person name="Ohm R.A."/>
            <person name="Martin F."/>
            <person name="Silar P."/>
            <person name="Natvig D.O."/>
            <person name="Lalanne C."/>
            <person name="Gautier V."/>
            <person name="Ament-Velasquez S.L."/>
            <person name="Kruys A."/>
            <person name="Hutchinson M.I."/>
            <person name="Powell A.J."/>
            <person name="Barry K."/>
            <person name="Miller A.N."/>
            <person name="Grigoriev I.V."/>
            <person name="Debuchy R."/>
            <person name="Gladieux P."/>
            <person name="Hiltunen Thoren M."/>
            <person name="Johannesson H."/>
        </authorList>
    </citation>
    <scope>NUCLEOTIDE SEQUENCE</scope>
    <source>
        <strain evidence="2">CBS 103.79</strain>
    </source>
</reference>
<feature type="region of interest" description="Disordered" evidence="1">
    <location>
        <begin position="1"/>
        <end position="46"/>
    </location>
</feature>
<dbReference type="SUPFAM" id="SSF103473">
    <property type="entry name" value="MFS general substrate transporter"/>
    <property type="match status" value="1"/>
</dbReference>
<evidence type="ECO:0000256" key="1">
    <source>
        <dbReference type="SAM" id="MobiDB-lite"/>
    </source>
</evidence>
<name>A0AAN6RNW5_9PEZI</name>
<comment type="caution">
    <text evidence="2">The sequence shown here is derived from an EMBL/GenBank/DDBJ whole genome shotgun (WGS) entry which is preliminary data.</text>
</comment>
<evidence type="ECO:0000313" key="2">
    <source>
        <dbReference type="EMBL" id="KAK3896781.1"/>
    </source>
</evidence>